<dbReference type="OrthoDB" id="120749at2"/>
<dbReference type="KEGG" id="llu:AKJ09_07730"/>
<dbReference type="AlphaFoldDB" id="A0A0K1Q5X3"/>
<dbReference type="STRING" id="1391654.AKJ09_07730"/>
<evidence type="ECO:0000313" key="1">
    <source>
        <dbReference type="EMBL" id="AKV01067.1"/>
    </source>
</evidence>
<reference evidence="1 2" key="1">
    <citation type="submission" date="2015-08" db="EMBL/GenBank/DDBJ databases">
        <authorList>
            <person name="Babu N.S."/>
            <person name="Beckwith C.J."/>
            <person name="Beseler K.G."/>
            <person name="Brison A."/>
            <person name="Carone J.V."/>
            <person name="Caskin T.P."/>
            <person name="Diamond M."/>
            <person name="Durham M.E."/>
            <person name="Foxe J.M."/>
            <person name="Go M."/>
            <person name="Henderson B.A."/>
            <person name="Jones I.B."/>
            <person name="McGettigan J.A."/>
            <person name="Micheletti S.J."/>
            <person name="Nasrallah M.E."/>
            <person name="Ortiz D."/>
            <person name="Piller C.R."/>
            <person name="Privatt S.R."/>
            <person name="Schneider S.L."/>
            <person name="Sharp S."/>
            <person name="Smith T.C."/>
            <person name="Stanton J.D."/>
            <person name="Ullery H.E."/>
            <person name="Wilson R.J."/>
            <person name="Serrano M.G."/>
            <person name="Buck G."/>
            <person name="Lee V."/>
            <person name="Wang Y."/>
            <person name="Carvalho R."/>
            <person name="Voegtly L."/>
            <person name="Shi R."/>
            <person name="Duckworth R."/>
            <person name="Johnson A."/>
            <person name="Loviza R."/>
            <person name="Walstead R."/>
            <person name="Shah Z."/>
            <person name="Kiflezghi M."/>
            <person name="Wade K."/>
            <person name="Ball S.L."/>
            <person name="Bradley K.W."/>
            <person name="Asai D.J."/>
            <person name="Bowman C.A."/>
            <person name="Russell D.A."/>
            <person name="Pope W.H."/>
            <person name="Jacobs-Sera D."/>
            <person name="Hendrix R.W."/>
            <person name="Hatfull G.F."/>
        </authorList>
    </citation>
    <scope>NUCLEOTIDE SEQUENCE [LARGE SCALE GENOMIC DNA]</scope>
    <source>
        <strain evidence="1 2">DSM 27648</strain>
    </source>
</reference>
<name>A0A0K1Q5X3_9BACT</name>
<protein>
    <submittedName>
        <fullName evidence="1">Uncharacterized protein</fullName>
    </submittedName>
</protein>
<accession>A0A0K1Q5X3</accession>
<dbReference type="Proteomes" id="UP000064967">
    <property type="component" value="Chromosome"/>
</dbReference>
<evidence type="ECO:0000313" key="2">
    <source>
        <dbReference type="Proteomes" id="UP000064967"/>
    </source>
</evidence>
<dbReference type="EMBL" id="CP012333">
    <property type="protein sequence ID" value="AKV01067.1"/>
    <property type="molecule type" value="Genomic_DNA"/>
</dbReference>
<keyword evidence="2" id="KW-1185">Reference proteome</keyword>
<organism evidence="1 2">
    <name type="scientific">Labilithrix luteola</name>
    <dbReference type="NCBI Taxonomy" id="1391654"/>
    <lineage>
        <taxon>Bacteria</taxon>
        <taxon>Pseudomonadati</taxon>
        <taxon>Myxococcota</taxon>
        <taxon>Polyangia</taxon>
        <taxon>Polyangiales</taxon>
        <taxon>Labilitrichaceae</taxon>
        <taxon>Labilithrix</taxon>
    </lineage>
</organism>
<dbReference type="RefSeq" id="WP_146652233.1">
    <property type="nucleotide sequence ID" value="NZ_CP012333.1"/>
</dbReference>
<proteinExistence type="predicted"/>
<sequence>MRTMMKVSVPVDAGNKAIKEGIFPKTVMAFVDKMKPETCFFTAEAGMRTAFFVFDLTDPTMIPSIAEPFFMNLGASITLSPAMNLAEMKAGVEKAIKG</sequence>
<gene>
    <name evidence="1" type="ORF">AKJ09_07730</name>
</gene>